<evidence type="ECO:0000256" key="1">
    <source>
        <dbReference type="SAM" id="MobiDB-lite"/>
    </source>
</evidence>
<accession>A0A931B4Q1</accession>
<sequence length="395" mass="42081">MSYAVTVDTRRPEESPGLDPLQRAGVVHLLREGLDAIESIEDEDGQVVEITDHFIGVHPDGALLKVFVDAPTLEDAEAAVEAVIGEILQHSELLSEWTVDRCEVELHLDSAEESLQAADTPDTPVDGPASSRSLAARPTLEAAPGLAPGSEPPVGEDRRRLQSAFRALAPRLAGVGPESFGLPHPGADAPDAEDVPDAGDTTDAAHERDRAAAEDAALAAGALVYSIDILIDELFADIEALGDGPNAAECENGLLQLEGLPPQFAHLYTPRFARKLLVTAVNLTDRICRPGFVRPNCVAEELLLRLLLEATEATLDLHGLLDPGVRKALLAFQASVYETLDHEWLYAQPEADPLGDGSAAGSPEFAPSSIDAWFTPFDSDRPVHPYTTDAEDLGG</sequence>
<protein>
    <submittedName>
        <fullName evidence="2">Uncharacterized protein</fullName>
    </submittedName>
</protein>
<organism evidence="2 3">
    <name type="scientific">Streptacidiphilus fuscans</name>
    <dbReference type="NCBI Taxonomy" id="2789292"/>
    <lineage>
        <taxon>Bacteria</taxon>
        <taxon>Bacillati</taxon>
        <taxon>Actinomycetota</taxon>
        <taxon>Actinomycetes</taxon>
        <taxon>Kitasatosporales</taxon>
        <taxon>Streptomycetaceae</taxon>
        <taxon>Streptacidiphilus</taxon>
    </lineage>
</organism>
<evidence type="ECO:0000313" key="2">
    <source>
        <dbReference type="EMBL" id="MBF9066870.1"/>
    </source>
</evidence>
<feature type="region of interest" description="Disordered" evidence="1">
    <location>
        <begin position="176"/>
        <end position="210"/>
    </location>
</feature>
<comment type="caution">
    <text evidence="2">The sequence shown here is derived from an EMBL/GenBank/DDBJ whole genome shotgun (WGS) entry which is preliminary data.</text>
</comment>
<gene>
    <name evidence="2" type="ORF">I2501_02300</name>
</gene>
<dbReference type="RefSeq" id="WP_196192043.1">
    <property type="nucleotide sequence ID" value="NZ_JADPRT010000001.1"/>
</dbReference>
<dbReference type="Proteomes" id="UP000657385">
    <property type="component" value="Unassembled WGS sequence"/>
</dbReference>
<feature type="region of interest" description="Disordered" evidence="1">
    <location>
        <begin position="376"/>
        <end position="395"/>
    </location>
</feature>
<name>A0A931B4Q1_9ACTN</name>
<dbReference type="EMBL" id="JADPRT010000001">
    <property type="protein sequence ID" value="MBF9066870.1"/>
    <property type="molecule type" value="Genomic_DNA"/>
</dbReference>
<feature type="region of interest" description="Disordered" evidence="1">
    <location>
        <begin position="138"/>
        <end position="159"/>
    </location>
</feature>
<reference evidence="2" key="1">
    <citation type="submission" date="2020-11" db="EMBL/GenBank/DDBJ databases">
        <title>Isolation and identification of active actinomycetes.</title>
        <authorList>
            <person name="Yu B."/>
        </authorList>
    </citation>
    <scope>NUCLEOTIDE SEQUENCE</scope>
    <source>
        <strain evidence="2">NEAU-YB345</strain>
    </source>
</reference>
<dbReference type="AlphaFoldDB" id="A0A931B4Q1"/>
<proteinExistence type="predicted"/>
<evidence type="ECO:0000313" key="3">
    <source>
        <dbReference type="Proteomes" id="UP000657385"/>
    </source>
</evidence>
<keyword evidence="3" id="KW-1185">Reference proteome</keyword>